<reference evidence="1" key="1">
    <citation type="submission" date="2019-06" db="EMBL/GenBank/DDBJ databases">
        <authorList>
            <person name="Gan P."/>
            <person name="Shirasu K."/>
        </authorList>
    </citation>
    <scope>NUCLEOTIDE SEQUENCE [LARGE SCALE GENOMIC DNA]</scope>
    <source>
        <strain evidence="1">CAD2</strain>
    </source>
</reference>
<organism evidence="1 2">
    <name type="scientific">Colletotrichum siamense</name>
    <name type="common">Anthracnose fungus</name>
    <dbReference type="NCBI Taxonomy" id="690259"/>
    <lineage>
        <taxon>Eukaryota</taxon>
        <taxon>Fungi</taxon>
        <taxon>Dikarya</taxon>
        <taxon>Ascomycota</taxon>
        <taxon>Pezizomycotina</taxon>
        <taxon>Sordariomycetes</taxon>
        <taxon>Hypocreomycetidae</taxon>
        <taxon>Glomerellales</taxon>
        <taxon>Glomerellaceae</taxon>
        <taxon>Colletotrichum</taxon>
        <taxon>Colletotrichum gloeosporioides species complex</taxon>
    </lineage>
</organism>
<comment type="caution">
    <text evidence="1">The sequence shown here is derived from an EMBL/GenBank/DDBJ whole genome shotgun (WGS) entry which is preliminary data.</text>
</comment>
<evidence type="ECO:0000313" key="2">
    <source>
        <dbReference type="Proteomes" id="UP000711996"/>
    </source>
</evidence>
<evidence type="ECO:0000313" key="1">
    <source>
        <dbReference type="EMBL" id="KAF4847157.1"/>
    </source>
</evidence>
<dbReference type="AlphaFoldDB" id="A0A9P5BT89"/>
<dbReference type="Proteomes" id="UP000711996">
    <property type="component" value="Unassembled WGS sequence"/>
</dbReference>
<sequence>MLEGPVYLRQHLAGARTKQREIRAISTPAIAQIALRLRREHGNYHGDASSVSRDYAIVNSRLLLSDWTKFRMSSTRRTHGGRHSWEGSLYQGQIESESLRKIDSVSA</sequence>
<accession>A0A9P5BT89</accession>
<name>A0A9P5BT89_COLSI</name>
<dbReference type="EMBL" id="QPMT01000060">
    <property type="protein sequence ID" value="KAF4847157.1"/>
    <property type="molecule type" value="Genomic_DNA"/>
</dbReference>
<proteinExistence type="predicted"/>
<gene>
    <name evidence="1" type="ORF">CGCSCA2_v012808</name>
</gene>
<keyword evidence="2" id="KW-1185">Reference proteome</keyword>
<protein>
    <submittedName>
        <fullName evidence="1">Uncharacterized protein</fullName>
    </submittedName>
</protein>